<evidence type="ECO:0000259" key="1">
    <source>
        <dbReference type="PROSITE" id="PS50404"/>
    </source>
</evidence>
<evidence type="ECO:0000313" key="3">
    <source>
        <dbReference type="EMBL" id="AWS00966.1"/>
    </source>
</evidence>
<dbReference type="PANTHER" id="PTHR44051">
    <property type="entry name" value="GLUTATHIONE S-TRANSFERASE-RELATED"/>
    <property type="match status" value="1"/>
</dbReference>
<dbReference type="PANTHER" id="PTHR44051:SF2">
    <property type="entry name" value="HYPOTHETICAL GLUTATHIONE S-TRANSFERASE LIKE PROTEIN"/>
    <property type="match status" value="1"/>
</dbReference>
<evidence type="ECO:0000259" key="2">
    <source>
        <dbReference type="PROSITE" id="PS50405"/>
    </source>
</evidence>
<dbReference type="Pfam" id="PF13410">
    <property type="entry name" value="GST_C_2"/>
    <property type="match status" value="1"/>
</dbReference>
<dbReference type="InterPro" id="IPR036282">
    <property type="entry name" value="Glutathione-S-Trfase_C_sf"/>
</dbReference>
<dbReference type="SFLD" id="SFLDS00019">
    <property type="entry name" value="Glutathione_Transferase_(cytos"/>
    <property type="match status" value="1"/>
</dbReference>
<reference evidence="4" key="2">
    <citation type="submission" date="2018-03" db="EMBL/GenBank/DDBJ databases">
        <title>Identification and characterization of oxidoreductase component (NdmD) of methylxanthine oxygenase system in Pseudomonas sp. NCIM 5235.</title>
        <authorList>
            <person name="Retnadhas S."/>
            <person name="Gummadi S.N."/>
        </authorList>
    </citation>
    <scope>NUCLEOTIDE SEQUENCE</scope>
    <source>
        <strain evidence="4">NCIM 5235</strain>
    </source>
</reference>
<dbReference type="InterPro" id="IPR040079">
    <property type="entry name" value="Glutathione_S-Trfase"/>
</dbReference>
<protein>
    <submittedName>
        <fullName evidence="3">NdmE</fullName>
    </submittedName>
</protein>
<dbReference type="CDD" id="cd03056">
    <property type="entry name" value="GST_N_4"/>
    <property type="match status" value="1"/>
</dbReference>
<feature type="domain" description="GST N-terminal" evidence="1">
    <location>
        <begin position="1"/>
        <end position="82"/>
    </location>
</feature>
<reference evidence="3" key="1">
    <citation type="submission" date="2018-03" db="EMBL/GenBank/DDBJ databases">
        <title>Caffeine degrading genes from Pseudomonas sp. NCIM 5235.</title>
        <authorList>
            <person name="Retnadhas S."/>
            <person name="Gummadi S.N."/>
        </authorList>
    </citation>
    <scope>NUCLEOTIDE SEQUENCE</scope>
    <source>
        <strain evidence="3">NCIM 5235</strain>
    </source>
</reference>
<sequence length="222" mass="25332">MITLYDYELSGNCYKVRLFMSILNVAYQTEAVEFYPSREHKSEKFLKINPLGQLPALRDGELVLRDAQAILVYLATQYDKTGYWYPIARPDLMAEVQMWMAFADGLTSTISAARLHDLFFFDFDAQACRHRAHDLLRILDEHLWFRDLKGLQYICSSLHPTIADIACFPYIALADEGGVSLEDYPAIRRWVDRVKRLPGFTVMSGVFPTSSALDSSAQQVSA</sequence>
<dbReference type="PROSITE" id="PS50404">
    <property type="entry name" value="GST_NTER"/>
    <property type="match status" value="1"/>
</dbReference>
<dbReference type="Gene3D" id="3.40.30.10">
    <property type="entry name" value="Glutaredoxin"/>
    <property type="match status" value="1"/>
</dbReference>
<proteinExistence type="predicted"/>
<dbReference type="SUPFAM" id="SSF52833">
    <property type="entry name" value="Thioredoxin-like"/>
    <property type="match status" value="1"/>
</dbReference>
<dbReference type="CDD" id="cd03206">
    <property type="entry name" value="GST_C_7"/>
    <property type="match status" value="1"/>
</dbReference>
<dbReference type="Pfam" id="PF13417">
    <property type="entry name" value="GST_N_3"/>
    <property type="match status" value="1"/>
</dbReference>
<feature type="domain" description="GST C-terminal" evidence="2">
    <location>
        <begin position="89"/>
        <end position="222"/>
    </location>
</feature>
<name>A0A2U9IY81_9PSED</name>
<dbReference type="InterPro" id="IPR036249">
    <property type="entry name" value="Thioredoxin-like_sf"/>
</dbReference>
<dbReference type="EMBL" id="MH016241">
    <property type="protein sequence ID" value="AWS00966.1"/>
    <property type="molecule type" value="Genomic_DNA"/>
</dbReference>
<gene>
    <name evidence="3" type="primary">ndmE</name>
</gene>
<dbReference type="Gene3D" id="1.20.1050.10">
    <property type="match status" value="1"/>
</dbReference>
<dbReference type="SUPFAM" id="SSF47616">
    <property type="entry name" value="GST C-terminal domain-like"/>
    <property type="match status" value="1"/>
</dbReference>
<dbReference type="PROSITE" id="PS50405">
    <property type="entry name" value="GST_CTER"/>
    <property type="match status" value="1"/>
</dbReference>
<dbReference type="InterPro" id="IPR010987">
    <property type="entry name" value="Glutathione-S-Trfase_C-like"/>
</dbReference>
<dbReference type="EMBL" id="MH035717">
    <property type="protein sequence ID" value="AWV66906.1"/>
    <property type="molecule type" value="Genomic_DNA"/>
</dbReference>
<dbReference type="InterPro" id="IPR004045">
    <property type="entry name" value="Glutathione_S-Trfase_N"/>
</dbReference>
<dbReference type="SFLD" id="SFLDG00358">
    <property type="entry name" value="Main_(cytGST)"/>
    <property type="match status" value="1"/>
</dbReference>
<dbReference type="AlphaFoldDB" id="A0A2U9IY81"/>
<organism evidence="3">
    <name type="scientific">Pseudomonas sp. NCIM 5235</name>
    <dbReference type="NCBI Taxonomy" id="1793131"/>
    <lineage>
        <taxon>Bacteria</taxon>
        <taxon>Pseudomonadati</taxon>
        <taxon>Pseudomonadota</taxon>
        <taxon>Gammaproteobacteria</taxon>
        <taxon>Pseudomonadales</taxon>
        <taxon>Pseudomonadaceae</taxon>
        <taxon>Pseudomonas</taxon>
    </lineage>
</organism>
<accession>A0A2U9IY81</accession>
<evidence type="ECO:0000313" key="4">
    <source>
        <dbReference type="EMBL" id="AWV66906.1"/>
    </source>
</evidence>